<keyword evidence="10 12" id="KW-0560">Oxidoreductase</keyword>
<evidence type="ECO:0000256" key="8">
    <source>
        <dbReference type="ARBA" id="ARBA00022982"/>
    </source>
</evidence>
<gene>
    <name evidence="19" type="ORF">ACFQNG_11845</name>
</gene>
<evidence type="ECO:0000256" key="14">
    <source>
        <dbReference type="RuleBase" id="RU004024"/>
    </source>
</evidence>
<evidence type="ECO:0000256" key="3">
    <source>
        <dbReference type="ARBA" id="ARBA00022448"/>
    </source>
</evidence>
<evidence type="ECO:0000313" key="20">
    <source>
        <dbReference type="Proteomes" id="UP001596500"/>
    </source>
</evidence>
<dbReference type="PROSITE" id="PS50999">
    <property type="entry name" value="COX2_TM"/>
    <property type="match status" value="1"/>
</dbReference>
<dbReference type="InterPro" id="IPR045187">
    <property type="entry name" value="CcO_II"/>
</dbReference>
<name>A0ABW2RL36_9BACL</name>
<sequence>MNKHTLLKSGKFSLMVAITALLLSGCDSRYLVLNPQGPVAHEEYRLIVLSAILCAVVVIPVLAILVYIIYRYRDKPGNTAPYTPDWDDSKTLEIIWWGIPVIIIAILGFYTAKSTYALVKPPVTNAKPITIQVTSLDWKWLFQYPDQKIATVNYVEIPAGVPVQFELTSDAPMNSFWVPELGGQEYTMPGMAMRLWLQADKPGTYFGSGANFTGKGFAHMRFQVIAKPQSEFEAWAKQIKETAPALTKDGYQKLTQKGLADKMSFSSYPPGLFNEVIDKNGGKYMRHHMKNSHGSETETDHSKMDHSEMDHSEMDHSEMDHSEMDHSEMDMSHTDAHMSK</sequence>
<comment type="subcellular location">
    <subcellularLocation>
        <location evidence="1 13">Cell membrane</location>
        <topology evidence="1 13">Multi-pass membrane protein</topology>
    </subcellularLocation>
</comment>
<evidence type="ECO:0000256" key="5">
    <source>
        <dbReference type="ARBA" id="ARBA00022660"/>
    </source>
</evidence>
<keyword evidence="11 12" id="KW-0472">Membrane</keyword>
<dbReference type="InterPro" id="IPR002429">
    <property type="entry name" value="CcO_II-like_C"/>
</dbReference>
<evidence type="ECO:0000259" key="18">
    <source>
        <dbReference type="PROSITE" id="PS50999"/>
    </source>
</evidence>
<keyword evidence="4 12" id="KW-1003">Cell membrane</keyword>
<evidence type="ECO:0000259" key="17">
    <source>
        <dbReference type="PROSITE" id="PS50857"/>
    </source>
</evidence>
<dbReference type="PANTHER" id="PTHR22888">
    <property type="entry name" value="CYTOCHROME C OXIDASE, SUBUNIT II"/>
    <property type="match status" value="1"/>
</dbReference>
<evidence type="ECO:0000256" key="1">
    <source>
        <dbReference type="ARBA" id="ARBA00004651"/>
    </source>
</evidence>
<evidence type="ECO:0000313" key="19">
    <source>
        <dbReference type="EMBL" id="MFC7441790.1"/>
    </source>
</evidence>
<evidence type="ECO:0000256" key="11">
    <source>
        <dbReference type="ARBA" id="ARBA00023136"/>
    </source>
</evidence>
<comment type="catalytic activity">
    <reaction evidence="14">
        <text>4 Fe(II)-[cytochrome c] + O2 + 8 H(+)(in) = 4 Fe(III)-[cytochrome c] + 2 H2O + 4 H(+)(out)</text>
        <dbReference type="Rhea" id="RHEA:11436"/>
        <dbReference type="Rhea" id="RHEA-COMP:10350"/>
        <dbReference type="Rhea" id="RHEA-COMP:14399"/>
        <dbReference type="ChEBI" id="CHEBI:15377"/>
        <dbReference type="ChEBI" id="CHEBI:15378"/>
        <dbReference type="ChEBI" id="CHEBI:15379"/>
        <dbReference type="ChEBI" id="CHEBI:29033"/>
        <dbReference type="ChEBI" id="CHEBI:29034"/>
        <dbReference type="EC" id="7.1.1.9"/>
    </reaction>
</comment>
<dbReference type="InterPro" id="IPR036257">
    <property type="entry name" value="Cyt_c_oxidase_su2_TM_sf"/>
</dbReference>
<dbReference type="Gene3D" id="2.60.40.420">
    <property type="entry name" value="Cupredoxins - blue copper proteins"/>
    <property type="match status" value="1"/>
</dbReference>
<keyword evidence="3 12" id="KW-0813">Transport</keyword>
<evidence type="ECO:0000256" key="13">
    <source>
        <dbReference type="RuleBase" id="RU000456"/>
    </source>
</evidence>
<comment type="caution">
    <text evidence="19">The sequence shown here is derived from an EMBL/GenBank/DDBJ whole genome shotgun (WGS) entry which is preliminary data.</text>
</comment>
<keyword evidence="6 13" id="KW-0812">Transmembrane</keyword>
<dbReference type="Pfam" id="PF00116">
    <property type="entry name" value="COX2"/>
    <property type="match status" value="1"/>
</dbReference>
<dbReference type="PROSITE" id="PS50857">
    <property type="entry name" value="COX2_CUA"/>
    <property type="match status" value="1"/>
</dbReference>
<evidence type="ECO:0000256" key="6">
    <source>
        <dbReference type="ARBA" id="ARBA00022692"/>
    </source>
</evidence>
<organism evidence="19 20">
    <name type="scientific">Laceyella putida</name>
    <dbReference type="NCBI Taxonomy" id="110101"/>
    <lineage>
        <taxon>Bacteria</taxon>
        <taxon>Bacillati</taxon>
        <taxon>Bacillota</taxon>
        <taxon>Bacilli</taxon>
        <taxon>Bacillales</taxon>
        <taxon>Thermoactinomycetaceae</taxon>
        <taxon>Laceyella</taxon>
    </lineage>
</organism>
<keyword evidence="20" id="KW-1185">Reference proteome</keyword>
<keyword evidence="7" id="KW-0732">Signal</keyword>
<feature type="compositionally biased region" description="Basic and acidic residues" evidence="15">
    <location>
        <begin position="293"/>
        <end position="340"/>
    </location>
</feature>
<keyword evidence="9 16" id="KW-1133">Transmembrane helix</keyword>
<feature type="transmembrane region" description="Helical" evidence="16">
    <location>
        <begin position="91"/>
        <end position="112"/>
    </location>
</feature>
<evidence type="ECO:0000256" key="15">
    <source>
        <dbReference type="SAM" id="MobiDB-lite"/>
    </source>
</evidence>
<protein>
    <recommendedName>
        <fullName evidence="12">Quinol oxidase subunit 2</fullName>
        <ecNumber evidence="12">1.10.3.-</ecNumber>
    </recommendedName>
</protein>
<dbReference type="SUPFAM" id="SSF81464">
    <property type="entry name" value="Cytochrome c oxidase subunit II-like, transmembrane region"/>
    <property type="match status" value="1"/>
</dbReference>
<comment type="similarity">
    <text evidence="2 12 13">Belongs to the cytochrome c oxidase subunit 2 family.</text>
</comment>
<proteinExistence type="inferred from homology"/>
<dbReference type="InterPro" id="IPR008972">
    <property type="entry name" value="Cupredoxin"/>
</dbReference>
<dbReference type="Pfam" id="PF02790">
    <property type="entry name" value="COX2_TM"/>
    <property type="match status" value="1"/>
</dbReference>
<dbReference type="Proteomes" id="UP001596500">
    <property type="component" value="Unassembled WGS sequence"/>
</dbReference>
<dbReference type="PROSITE" id="PS51257">
    <property type="entry name" value="PROKAR_LIPOPROTEIN"/>
    <property type="match status" value="1"/>
</dbReference>
<keyword evidence="5 12" id="KW-0679">Respiratory chain</keyword>
<evidence type="ECO:0000256" key="7">
    <source>
        <dbReference type="ARBA" id="ARBA00022729"/>
    </source>
</evidence>
<reference evidence="20" key="1">
    <citation type="journal article" date="2019" name="Int. J. Syst. Evol. Microbiol.">
        <title>The Global Catalogue of Microorganisms (GCM) 10K type strain sequencing project: providing services to taxonomists for standard genome sequencing and annotation.</title>
        <authorList>
            <consortium name="The Broad Institute Genomics Platform"/>
            <consortium name="The Broad Institute Genome Sequencing Center for Infectious Disease"/>
            <person name="Wu L."/>
            <person name="Ma J."/>
        </authorList>
    </citation>
    <scope>NUCLEOTIDE SEQUENCE [LARGE SCALE GENOMIC DNA]</scope>
    <source>
        <strain evidence="20">CGMCC 1.12942</strain>
    </source>
</reference>
<dbReference type="Gene3D" id="1.10.287.90">
    <property type="match status" value="1"/>
</dbReference>
<dbReference type="InterPro" id="IPR006333">
    <property type="entry name" value="Cyt_o_ubiquinol_oxidase_su2"/>
</dbReference>
<comment type="cofactor">
    <cofactor evidence="14">
        <name>Cu cation</name>
        <dbReference type="ChEBI" id="CHEBI:23378"/>
    </cofactor>
    <text evidence="14">Binds a copper A center.</text>
</comment>
<evidence type="ECO:0000256" key="2">
    <source>
        <dbReference type="ARBA" id="ARBA00007866"/>
    </source>
</evidence>
<feature type="domain" description="Cytochrome oxidase subunit II transmembrane region profile" evidence="18">
    <location>
        <begin position="24"/>
        <end position="122"/>
    </location>
</feature>
<dbReference type="SUPFAM" id="SSF49503">
    <property type="entry name" value="Cupredoxins"/>
    <property type="match status" value="1"/>
</dbReference>
<dbReference type="InterPro" id="IPR011759">
    <property type="entry name" value="Cyt_c_oxidase_su2_TM_dom"/>
</dbReference>
<feature type="transmembrane region" description="Helical" evidence="16">
    <location>
        <begin position="44"/>
        <end position="70"/>
    </location>
</feature>
<dbReference type="CDD" id="cd04212">
    <property type="entry name" value="CuRO_UO_II"/>
    <property type="match status" value="1"/>
</dbReference>
<dbReference type="PANTHER" id="PTHR22888:SF18">
    <property type="entry name" value="CYTOCHROME BO(3) UBIQUINOL OXIDASE SUBUNIT 2"/>
    <property type="match status" value="1"/>
</dbReference>
<dbReference type="RefSeq" id="WP_379865259.1">
    <property type="nucleotide sequence ID" value="NZ_JBHTBW010000037.1"/>
</dbReference>
<dbReference type="EC" id="1.10.3.-" evidence="12"/>
<comment type="catalytic activity">
    <reaction evidence="12">
        <text>2 a quinol + O2 = 2 a quinone + 2 H2O</text>
        <dbReference type="Rhea" id="RHEA:55376"/>
        <dbReference type="ChEBI" id="CHEBI:15377"/>
        <dbReference type="ChEBI" id="CHEBI:15379"/>
        <dbReference type="ChEBI" id="CHEBI:24646"/>
        <dbReference type="ChEBI" id="CHEBI:132124"/>
    </reaction>
</comment>
<dbReference type="PIRSF" id="PIRSF000292">
    <property type="entry name" value="Ubi_od_II"/>
    <property type="match status" value="1"/>
</dbReference>
<dbReference type="EMBL" id="JBHTBW010000037">
    <property type="protein sequence ID" value="MFC7441790.1"/>
    <property type="molecule type" value="Genomic_DNA"/>
</dbReference>
<accession>A0ABW2RL36</accession>
<evidence type="ECO:0000256" key="10">
    <source>
        <dbReference type="ARBA" id="ARBA00023002"/>
    </source>
</evidence>
<feature type="domain" description="Cytochrome oxidase subunit II copper A binding" evidence="17">
    <location>
        <begin position="126"/>
        <end position="238"/>
    </location>
</feature>
<dbReference type="InterPro" id="IPR034227">
    <property type="entry name" value="CuRO_UO_II"/>
</dbReference>
<evidence type="ECO:0000256" key="9">
    <source>
        <dbReference type="ARBA" id="ARBA00022989"/>
    </source>
</evidence>
<evidence type="ECO:0000256" key="4">
    <source>
        <dbReference type="ARBA" id="ARBA00022475"/>
    </source>
</evidence>
<keyword evidence="8 12" id="KW-0249">Electron transport</keyword>
<keyword evidence="14" id="KW-0186">Copper</keyword>
<comment type="function">
    <text evidence="14">Subunits I and II form the functional core of the enzyme complex. Electrons originating in cytochrome c are transferred via heme a and Cu(A) to the binuclear center formed by heme a3 and Cu(B).</text>
</comment>
<evidence type="ECO:0000256" key="12">
    <source>
        <dbReference type="PIRNR" id="PIRNR000292"/>
    </source>
</evidence>
<comment type="function">
    <text evidence="12">Catalyzes quinol oxidation with the concomitant reduction of oxygen to water. Subunit II transfers the electrons from a quinol to the binuclear center of the catalytic subunit I.</text>
</comment>
<evidence type="ECO:0000256" key="16">
    <source>
        <dbReference type="SAM" id="Phobius"/>
    </source>
</evidence>
<feature type="region of interest" description="Disordered" evidence="15">
    <location>
        <begin position="287"/>
        <end position="340"/>
    </location>
</feature>
<keyword evidence="14" id="KW-0479">Metal-binding</keyword>